<keyword evidence="9" id="KW-1185">Reference proteome</keyword>
<accession>E7G700</accession>
<sequence length="748" mass="86997">MRNPLHKTLKKEFKQNIARYLSIMIILVVMISAVSGFLTVAYGYKDALKENQISSHVEDGQFIVTNKMNQKTIDEIQKKSLQIYENFYSEQDIKEDTTLRLFKNRDYVNQATLHTGRLPENDQEIALDRLFALKNNYEVGTTIRIDHYSVTIVGLISVPDYSALIEKSNDLMMDPIHFGIGIVDDKSFDYYSESNINYQYSYINTTSLSEKQNYDQLNDIKDICQKNGYQISQMLTAEMNQCISFLPNDMGSDIPMIQTLLYIMVVILAFIFVVISQTIIEEQAPVIGTLLSNGYTKREIVHHYMMLPMLISLTASLIGNIIGYTLFPPVFSNMYNNSYCLPPLTIHFMLEAFLSTTVIPFVFMMVVLYIMLNYKLRISPLRLLRRDLRQHKKRKYIYLKNKSFIKRFQKRIIIQNKGTYVMLFFGIFFASFIFIFGFMMTPSIDHYLENVERSIHADYQYILKAPIEIKDAEKATVTTLETNYHQADLDLDVTFYGISEKSQYYQLDLPSQKNHIIMSYDLGHKLNLQEGDSVRFTNPYTEKNYDLIVDRINEDKGVLAAFMSQELCNELLSEDHNYFNAYLSNRKLNINEQYILSTITKDDMTKIGEQMTTTFAQLIPIMTSVSLVIYFVVIYILTKLVLDRNTLYMSFLKVMGYENKEIKKIYLQATTPIVVISLFISLPLCIIGLNQLLLFAFMQFAGYMEAYIPYYLYGMVFIVGLTTYYIVNFVLTKQIQRIDLGESLKDME</sequence>
<dbReference type="AlphaFoldDB" id="E7G700"/>
<dbReference type="HOGENOM" id="CLU_005531_1_1_9"/>
<evidence type="ECO:0000256" key="4">
    <source>
        <dbReference type="ARBA" id="ARBA00022989"/>
    </source>
</evidence>
<dbReference type="PANTHER" id="PTHR30287">
    <property type="entry name" value="MEMBRANE COMPONENT OF PREDICTED ABC SUPERFAMILY METABOLITE UPTAKE TRANSPORTER"/>
    <property type="match status" value="1"/>
</dbReference>
<feature type="transmembrane region" description="Helical" evidence="6">
    <location>
        <begin position="346"/>
        <end position="372"/>
    </location>
</feature>
<evidence type="ECO:0000256" key="1">
    <source>
        <dbReference type="ARBA" id="ARBA00004651"/>
    </source>
</evidence>
<evidence type="ECO:0000256" key="5">
    <source>
        <dbReference type="ARBA" id="ARBA00023136"/>
    </source>
</evidence>
<evidence type="ECO:0000256" key="6">
    <source>
        <dbReference type="SAM" id="Phobius"/>
    </source>
</evidence>
<dbReference type="Pfam" id="PF02687">
    <property type="entry name" value="FtsX"/>
    <property type="match status" value="2"/>
</dbReference>
<feature type="domain" description="ABC3 transporter permease C-terminal" evidence="7">
    <location>
        <begin position="622"/>
        <end position="737"/>
    </location>
</feature>
<dbReference type="eggNOG" id="COG0577">
    <property type="taxonomic scope" value="Bacteria"/>
</dbReference>
<gene>
    <name evidence="8" type="ORF">HMPREF9488_00538</name>
</gene>
<feature type="transmembrane region" description="Helical" evidence="6">
    <location>
        <begin position="20"/>
        <end position="44"/>
    </location>
</feature>
<feature type="transmembrane region" description="Helical" evidence="6">
    <location>
        <begin position="673"/>
        <end position="698"/>
    </location>
</feature>
<reference evidence="8 9" key="1">
    <citation type="submission" date="2010-12" db="EMBL/GenBank/DDBJ databases">
        <title>The Genome Sequence of Coprobacillus sp. strain 29_1.</title>
        <authorList>
            <consortium name="The Broad Institute Genome Sequencing Platform"/>
            <person name="Earl A."/>
            <person name="Ward D."/>
            <person name="Feldgarden M."/>
            <person name="Gevers D."/>
            <person name="Daigneault M."/>
            <person name="Sibley C.D."/>
            <person name="White A."/>
            <person name="Strauss J."/>
            <person name="Allen-Vercoe E."/>
            <person name="Young S.K."/>
            <person name="Zeng Q."/>
            <person name="Gargeya S."/>
            <person name="Fitzgerald M."/>
            <person name="Haas B."/>
            <person name="Abouelleil A."/>
            <person name="Alvarado L."/>
            <person name="Arachchi H.M."/>
            <person name="Berlin A."/>
            <person name="Brown A."/>
            <person name="Chapman S.B."/>
            <person name="Chen Z."/>
            <person name="Dunbar C."/>
            <person name="Freedman E."/>
            <person name="Gearin G."/>
            <person name="Gellesch M."/>
            <person name="Goldberg J."/>
            <person name="Griggs A."/>
            <person name="Gujja S."/>
            <person name="Heilman E."/>
            <person name="Heiman D."/>
            <person name="Howarth C."/>
            <person name="Larson L."/>
            <person name="Lui A."/>
            <person name="MacDonald P.J.P."/>
            <person name="Mehta T."/>
            <person name="Montmayeur A."/>
            <person name="Murphy C."/>
            <person name="Neiman D."/>
            <person name="Pearson M."/>
            <person name="Priest M."/>
            <person name="Roberts A."/>
            <person name="Saif S."/>
            <person name="Shea T."/>
            <person name="Shenoy N."/>
            <person name="Sisk P."/>
            <person name="Stolte C."/>
            <person name="Sykes S."/>
            <person name="White J."/>
            <person name="Yandava C."/>
            <person name="Nusbaum C."/>
            <person name="Birren B."/>
        </authorList>
    </citation>
    <scope>NUCLEOTIDE SEQUENCE [LARGE SCALE GENOMIC DNA]</scope>
    <source>
        <strain evidence="8 9">29_1</strain>
    </source>
</reference>
<evidence type="ECO:0000313" key="8">
    <source>
        <dbReference type="EMBL" id="EFW06306.1"/>
    </source>
</evidence>
<dbReference type="PANTHER" id="PTHR30287:SF2">
    <property type="entry name" value="BLL1001 PROTEIN"/>
    <property type="match status" value="1"/>
</dbReference>
<evidence type="ECO:0000259" key="7">
    <source>
        <dbReference type="Pfam" id="PF02687"/>
    </source>
</evidence>
<feature type="transmembrane region" description="Helical" evidence="6">
    <location>
        <begin position="301"/>
        <end position="326"/>
    </location>
</feature>
<dbReference type="GO" id="GO:0005524">
    <property type="term" value="F:ATP binding"/>
    <property type="evidence" value="ECO:0007669"/>
    <property type="project" value="UniProtKB-KW"/>
</dbReference>
<dbReference type="GeneID" id="78229055"/>
<evidence type="ECO:0000256" key="3">
    <source>
        <dbReference type="ARBA" id="ARBA00022692"/>
    </source>
</evidence>
<keyword evidence="5 6" id="KW-0472">Membrane</keyword>
<comment type="subcellular location">
    <subcellularLocation>
        <location evidence="1">Cell membrane</location>
        <topology evidence="1">Multi-pass membrane protein</topology>
    </subcellularLocation>
</comment>
<keyword evidence="4 6" id="KW-1133">Transmembrane helix</keyword>
<dbReference type="InterPro" id="IPR038766">
    <property type="entry name" value="Membrane_comp_ABC_pdt"/>
</dbReference>
<keyword evidence="3 6" id="KW-0812">Transmembrane</keyword>
<dbReference type="OrthoDB" id="2934570at2"/>
<keyword evidence="8" id="KW-0067">ATP-binding</keyword>
<dbReference type="EMBL" id="ADKX01000007">
    <property type="protein sequence ID" value="EFW06306.1"/>
    <property type="molecule type" value="Genomic_DNA"/>
</dbReference>
<name>E7G700_9FIRM</name>
<organism evidence="8 9">
    <name type="scientific">Coprobacillus cateniformis</name>
    <dbReference type="NCBI Taxonomy" id="100884"/>
    <lineage>
        <taxon>Bacteria</taxon>
        <taxon>Bacillati</taxon>
        <taxon>Bacillota</taxon>
        <taxon>Erysipelotrichia</taxon>
        <taxon>Erysipelotrichales</taxon>
        <taxon>Coprobacillaceae</taxon>
        <taxon>Coprobacillus</taxon>
    </lineage>
</organism>
<keyword evidence="8" id="KW-0547">Nucleotide-binding</keyword>
<dbReference type="Proteomes" id="UP000003157">
    <property type="component" value="Unassembled WGS sequence"/>
</dbReference>
<evidence type="ECO:0000313" key="9">
    <source>
        <dbReference type="Proteomes" id="UP000003157"/>
    </source>
</evidence>
<protein>
    <submittedName>
        <fullName evidence="8">Macrolide export ATP-binding/permease macB</fullName>
    </submittedName>
</protein>
<feature type="transmembrane region" description="Helical" evidence="6">
    <location>
        <begin position="420"/>
        <end position="440"/>
    </location>
</feature>
<dbReference type="InterPro" id="IPR003838">
    <property type="entry name" value="ABC3_permease_C"/>
</dbReference>
<dbReference type="STRING" id="100884.GCA_000269565_01174"/>
<proteinExistence type="predicted"/>
<comment type="caution">
    <text evidence="8">The sequence shown here is derived from an EMBL/GenBank/DDBJ whole genome shotgun (WGS) entry which is preliminary data.</text>
</comment>
<feature type="transmembrane region" description="Helical" evidence="6">
    <location>
        <begin position="260"/>
        <end position="280"/>
    </location>
</feature>
<feature type="domain" description="ABC3 transporter permease C-terminal" evidence="7">
    <location>
        <begin position="260"/>
        <end position="373"/>
    </location>
</feature>
<evidence type="ECO:0000256" key="2">
    <source>
        <dbReference type="ARBA" id="ARBA00022475"/>
    </source>
</evidence>
<feature type="transmembrane region" description="Helical" evidence="6">
    <location>
        <begin position="710"/>
        <end position="731"/>
    </location>
</feature>
<feature type="transmembrane region" description="Helical" evidence="6">
    <location>
        <begin position="618"/>
        <end position="642"/>
    </location>
</feature>
<dbReference type="GO" id="GO:0005886">
    <property type="term" value="C:plasma membrane"/>
    <property type="evidence" value="ECO:0007669"/>
    <property type="project" value="UniProtKB-SubCell"/>
</dbReference>
<dbReference type="RefSeq" id="WP_008787654.1">
    <property type="nucleotide sequence ID" value="NZ_AKCB01000001.1"/>
</dbReference>
<keyword evidence="2" id="KW-1003">Cell membrane</keyword>